<protein>
    <submittedName>
        <fullName evidence="2">Integrator complex subunit 4</fullName>
    </submittedName>
</protein>
<evidence type="ECO:0000313" key="2">
    <source>
        <dbReference type="EMBL" id="JAA91427.1"/>
    </source>
</evidence>
<reference evidence="2" key="2">
    <citation type="submission" date="2013-05" db="EMBL/GenBank/DDBJ databases">
        <authorList>
            <person name="Carter J.-M."/>
            <person name="Baker S.C."/>
            <person name="Pink R."/>
            <person name="Carter D.R.F."/>
            <person name="Collins A."/>
            <person name="Tomlin J."/>
            <person name="Gibbs M."/>
            <person name="Breuker C.J."/>
        </authorList>
    </citation>
    <scope>NUCLEOTIDE SEQUENCE</scope>
    <source>
        <tissue evidence="2">Ovary</tissue>
    </source>
</reference>
<evidence type="ECO:0000259" key="1">
    <source>
        <dbReference type="Pfam" id="PF24493"/>
    </source>
</evidence>
<reference evidence="2" key="1">
    <citation type="journal article" date="2013" name="BMC Genomics">
        <title>Unscrambling butterfly oogenesis.</title>
        <authorList>
            <person name="Carter J.M."/>
            <person name="Baker S.C."/>
            <person name="Pink R."/>
            <person name="Carter D.R."/>
            <person name="Collins A."/>
            <person name="Tomlin J."/>
            <person name="Gibbs M."/>
            <person name="Breuker C.J."/>
        </authorList>
    </citation>
    <scope>NUCLEOTIDE SEQUENCE</scope>
    <source>
        <tissue evidence="2">Ovary</tissue>
    </source>
</reference>
<dbReference type="Pfam" id="PF24493">
    <property type="entry name" value="INTS4_8HBD"/>
    <property type="match status" value="1"/>
</dbReference>
<organism evidence="2">
    <name type="scientific">Pararge aegeria</name>
    <name type="common">speckled wood butterfly</name>
    <dbReference type="NCBI Taxonomy" id="116150"/>
    <lineage>
        <taxon>Eukaryota</taxon>
        <taxon>Metazoa</taxon>
        <taxon>Ecdysozoa</taxon>
        <taxon>Arthropoda</taxon>
        <taxon>Hexapoda</taxon>
        <taxon>Insecta</taxon>
        <taxon>Pterygota</taxon>
        <taxon>Neoptera</taxon>
        <taxon>Endopterygota</taxon>
        <taxon>Lepidoptera</taxon>
        <taxon>Glossata</taxon>
        <taxon>Ditrysia</taxon>
        <taxon>Papilionoidea</taxon>
        <taxon>Nymphalidae</taxon>
        <taxon>Satyrinae</taxon>
        <taxon>Satyrini</taxon>
        <taxon>Parargina</taxon>
        <taxon>Pararge</taxon>
    </lineage>
</organism>
<accession>S4PZQ4</accession>
<dbReference type="AlphaFoldDB" id="S4PZQ4"/>
<sequence>MVRLKMLQSAEEQLNKLSEMEPMVSGAANFTALFARCVLSLHTALNATNGPPTHALQQLTTDCLRLQYQFSGVSEQENACVWQLALRVCAARLLAAVQNATVANTGTGNTGNTASGIVALSAATALTHHAELLDR</sequence>
<name>S4PZQ4_9NEOP</name>
<dbReference type="InterPro" id="IPR056235">
    <property type="entry name" value="INTS4_8HBD"/>
</dbReference>
<feature type="domain" description="INTS4 8 helical bundle" evidence="1">
    <location>
        <begin position="2"/>
        <end position="135"/>
    </location>
</feature>
<dbReference type="EMBL" id="GAIX01001133">
    <property type="protein sequence ID" value="JAA91427.1"/>
    <property type="molecule type" value="Transcribed_RNA"/>
</dbReference>
<proteinExistence type="predicted"/>
<feature type="non-terminal residue" evidence="2">
    <location>
        <position position="135"/>
    </location>
</feature>